<proteinExistence type="predicted"/>
<comment type="caution">
    <text evidence="1">The sequence shown here is derived from an EMBL/GenBank/DDBJ whole genome shotgun (WGS) entry which is preliminary data.</text>
</comment>
<evidence type="ECO:0000313" key="2">
    <source>
        <dbReference type="Proteomes" id="UP001165363"/>
    </source>
</evidence>
<name>A0ABT0RPR7_9SPHN</name>
<sequence>MCFFGNRVVQALGKGFNDYQERQQKRAEAEDQAVAERDAKNAGIDAVLGTLNSERQATSQELQAVGQSLQQLPVNALITSQDMAALGLSPLASAIADIGRYGLGPRSQGVQQFY</sequence>
<dbReference type="EMBL" id="JAMGBD010000002">
    <property type="protein sequence ID" value="MCL6684457.1"/>
    <property type="molecule type" value="Genomic_DNA"/>
</dbReference>
<protein>
    <submittedName>
        <fullName evidence="1">Uncharacterized protein</fullName>
    </submittedName>
</protein>
<dbReference type="Proteomes" id="UP001165363">
    <property type="component" value="Unassembled WGS sequence"/>
</dbReference>
<reference evidence="1" key="1">
    <citation type="submission" date="2022-05" db="EMBL/GenBank/DDBJ databases">
        <authorList>
            <person name="Jo J.-H."/>
            <person name="Im W.-T."/>
        </authorList>
    </citation>
    <scope>NUCLEOTIDE SEQUENCE</scope>
    <source>
        <strain evidence="1">SE158</strain>
    </source>
</reference>
<gene>
    <name evidence="1" type="ORF">LZ536_11190</name>
</gene>
<accession>A0ABT0RPR7</accession>
<organism evidence="1 2">
    <name type="scientific">Sphingomonas alba</name>
    <dbReference type="NCBI Taxonomy" id="2908208"/>
    <lineage>
        <taxon>Bacteria</taxon>
        <taxon>Pseudomonadati</taxon>
        <taxon>Pseudomonadota</taxon>
        <taxon>Alphaproteobacteria</taxon>
        <taxon>Sphingomonadales</taxon>
        <taxon>Sphingomonadaceae</taxon>
        <taxon>Sphingomonas</taxon>
    </lineage>
</organism>
<dbReference type="RefSeq" id="WP_249848865.1">
    <property type="nucleotide sequence ID" value="NZ_JAMGBD010000002.1"/>
</dbReference>
<keyword evidence="2" id="KW-1185">Reference proteome</keyword>
<evidence type="ECO:0000313" key="1">
    <source>
        <dbReference type="EMBL" id="MCL6684457.1"/>
    </source>
</evidence>